<protein>
    <submittedName>
        <fullName evidence="5">DeoR/GlpR family DNA-binding transcription regulator</fullName>
    </submittedName>
</protein>
<evidence type="ECO:0000256" key="1">
    <source>
        <dbReference type="ARBA" id="ARBA00023015"/>
    </source>
</evidence>
<dbReference type="InterPro" id="IPR037171">
    <property type="entry name" value="NagB/RpiA_transferase-like"/>
</dbReference>
<keyword evidence="3" id="KW-0804">Transcription</keyword>
<dbReference type="InterPro" id="IPR036388">
    <property type="entry name" value="WH-like_DNA-bd_sf"/>
</dbReference>
<dbReference type="InterPro" id="IPR018356">
    <property type="entry name" value="Tscrpt_reg_HTH_DeoR_CS"/>
</dbReference>
<reference evidence="5" key="1">
    <citation type="journal article" date="2021" name="PeerJ">
        <title>Extensive microbial diversity within the chicken gut microbiome revealed by metagenomics and culture.</title>
        <authorList>
            <person name="Gilroy R."/>
            <person name="Ravi A."/>
            <person name="Getino M."/>
            <person name="Pursley I."/>
            <person name="Horton D.L."/>
            <person name="Alikhan N.F."/>
            <person name="Baker D."/>
            <person name="Gharbi K."/>
            <person name="Hall N."/>
            <person name="Watson M."/>
            <person name="Adriaenssens E.M."/>
            <person name="Foster-Nyarko E."/>
            <person name="Jarju S."/>
            <person name="Secka A."/>
            <person name="Antonio M."/>
            <person name="Oren A."/>
            <person name="Chaudhuri R.R."/>
            <person name="La Ragione R."/>
            <person name="Hildebrand F."/>
            <person name="Pallen M.J."/>
        </authorList>
    </citation>
    <scope>NUCLEOTIDE SEQUENCE</scope>
    <source>
        <strain evidence="5">2239</strain>
    </source>
</reference>
<dbReference type="InterPro" id="IPR036390">
    <property type="entry name" value="WH_DNA-bd_sf"/>
</dbReference>
<dbReference type="SMART" id="SM00420">
    <property type="entry name" value="HTH_DEOR"/>
    <property type="match status" value="1"/>
</dbReference>
<dbReference type="Pfam" id="PF00455">
    <property type="entry name" value="DeoRC"/>
    <property type="match status" value="1"/>
</dbReference>
<evidence type="ECO:0000313" key="5">
    <source>
        <dbReference type="EMBL" id="HIX05689.1"/>
    </source>
</evidence>
<sequence length="255" mass="28347">MLAITRLNAIKEIIRQQKSVLVSELAPRFDVTEETIRRDLKKLEDEGLVTRVYGGAYSTGGVQNDVNISLRQTILVDEKRAIACRCLSSITNGDCIFLDCSTTVLELAQLLTQYSLTVITNSLKVADCLATCNDIRLILVGGTLHHTSMSFLGQNACSALANYYVDKAFVSCRSLSIRHGITDSNEEQSLLRRVAIQSSDQVFLLADHTKFDTTSFSKIATLDEISTLVTDRPLSPEWKEYMDSKGFCYIDTDLV</sequence>
<proteinExistence type="predicted"/>
<dbReference type="Proteomes" id="UP000824193">
    <property type="component" value="Unassembled WGS sequence"/>
</dbReference>
<evidence type="ECO:0000256" key="2">
    <source>
        <dbReference type="ARBA" id="ARBA00023125"/>
    </source>
</evidence>
<dbReference type="InterPro" id="IPR050313">
    <property type="entry name" value="Carb_Metab_HTH_regulators"/>
</dbReference>
<dbReference type="PROSITE" id="PS51000">
    <property type="entry name" value="HTH_DEOR_2"/>
    <property type="match status" value="1"/>
</dbReference>
<dbReference type="Pfam" id="PF08220">
    <property type="entry name" value="HTH_DeoR"/>
    <property type="match status" value="1"/>
</dbReference>
<dbReference type="GO" id="GO:0003677">
    <property type="term" value="F:DNA binding"/>
    <property type="evidence" value="ECO:0007669"/>
    <property type="project" value="UniProtKB-KW"/>
</dbReference>
<dbReference type="CDD" id="cd00090">
    <property type="entry name" value="HTH_ARSR"/>
    <property type="match status" value="1"/>
</dbReference>
<dbReference type="Gene3D" id="1.10.10.10">
    <property type="entry name" value="Winged helix-like DNA-binding domain superfamily/Winged helix DNA-binding domain"/>
    <property type="match status" value="1"/>
</dbReference>
<dbReference type="InterPro" id="IPR014036">
    <property type="entry name" value="DeoR-like_C"/>
</dbReference>
<dbReference type="InterPro" id="IPR011991">
    <property type="entry name" value="ArsR-like_HTH"/>
</dbReference>
<dbReference type="PROSITE" id="PS00894">
    <property type="entry name" value="HTH_DEOR_1"/>
    <property type="match status" value="1"/>
</dbReference>
<reference evidence="5" key="2">
    <citation type="submission" date="2021-04" db="EMBL/GenBank/DDBJ databases">
        <authorList>
            <person name="Gilroy R."/>
        </authorList>
    </citation>
    <scope>NUCLEOTIDE SEQUENCE</scope>
    <source>
        <strain evidence="5">2239</strain>
    </source>
</reference>
<evidence type="ECO:0000259" key="4">
    <source>
        <dbReference type="PROSITE" id="PS51000"/>
    </source>
</evidence>
<feature type="domain" description="HTH deoR-type" evidence="4">
    <location>
        <begin position="3"/>
        <end position="58"/>
    </location>
</feature>
<keyword evidence="2 5" id="KW-0238">DNA-binding</keyword>
<dbReference type="PANTHER" id="PTHR30363:SF44">
    <property type="entry name" value="AGA OPERON TRANSCRIPTIONAL REPRESSOR-RELATED"/>
    <property type="match status" value="1"/>
</dbReference>
<accession>A0A9D1V457</accession>
<gene>
    <name evidence="5" type="ORF">H9865_06270</name>
</gene>
<dbReference type="InterPro" id="IPR001034">
    <property type="entry name" value="DeoR_HTH"/>
</dbReference>
<dbReference type="SUPFAM" id="SSF46785">
    <property type="entry name" value="Winged helix' DNA-binding domain"/>
    <property type="match status" value="1"/>
</dbReference>
<dbReference type="GO" id="GO:0003700">
    <property type="term" value="F:DNA-binding transcription factor activity"/>
    <property type="evidence" value="ECO:0007669"/>
    <property type="project" value="InterPro"/>
</dbReference>
<dbReference type="PANTHER" id="PTHR30363">
    <property type="entry name" value="HTH-TYPE TRANSCRIPTIONAL REGULATOR SRLR-RELATED"/>
    <property type="match status" value="1"/>
</dbReference>
<dbReference type="SUPFAM" id="SSF100950">
    <property type="entry name" value="NagB/RpiA/CoA transferase-like"/>
    <property type="match status" value="1"/>
</dbReference>
<evidence type="ECO:0000313" key="6">
    <source>
        <dbReference type="Proteomes" id="UP000824193"/>
    </source>
</evidence>
<dbReference type="SMART" id="SM01134">
    <property type="entry name" value="DeoRC"/>
    <property type="match status" value="1"/>
</dbReference>
<dbReference type="EMBL" id="DXFW01000019">
    <property type="protein sequence ID" value="HIX05689.1"/>
    <property type="molecule type" value="Genomic_DNA"/>
</dbReference>
<dbReference type="PRINTS" id="PR00037">
    <property type="entry name" value="HTHLACR"/>
</dbReference>
<dbReference type="AlphaFoldDB" id="A0A9D1V457"/>
<evidence type="ECO:0000256" key="3">
    <source>
        <dbReference type="ARBA" id="ARBA00023163"/>
    </source>
</evidence>
<comment type="caution">
    <text evidence="5">The sequence shown here is derived from an EMBL/GenBank/DDBJ whole genome shotgun (WGS) entry which is preliminary data.</text>
</comment>
<name>A0A9D1V457_9FIRM</name>
<keyword evidence="1" id="KW-0805">Transcription regulation</keyword>
<organism evidence="5 6">
    <name type="scientific">Candidatus Allofournierella pullicola</name>
    <dbReference type="NCBI Taxonomy" id="2838596"/>
    <lineage>
        <taxon>Bacteria</taxon>
        <taxon>Bacillati</taxon>
        <taxon>Bacillota</taxon>
        <taxon>Clostridia</taxon>
        <taxon>Eubacteriales</taxon>
        <taxon>Oscillospiraceae</taxon>
        <taxon>Allofournierella</taxon>
    </lineage>
</organism>